<evidence type="ECO:0000313" key="3">
    <source>
        <dbReference type="EMBL" id="KYN39564.1"/>
    </source>
</evidence>
<gene>
    <name evidence="3" type="ORF">ALC56_06058</name>
</gene>
<accession>A0A195FHU6</accession>
<feature type="transmembrane region" description="Helical" evidence="2">
    <location>
        <begin position="107"/>
        <end position="132"/>
    </location>
</feature>
<feature type="compositionally biased region" description="Polar residues" evidence="1">
    <location>
        <begin position="1032"/>
        <end position="1043"/>
    </location>
</feature>
<dbReference type="PANTHER" id="PTHR21579">
    <property type="entry name" value="PROTEIN TINCAR"/>
    <property type="match status" value="1"/>
</dbReference>
<evidence type="ECO:0008006" key="5">
    <source>
        <dbReference type="Google" id="ProtNLM"/>
    </source>
</evidence>
<keyword evidence="2" id="KW-0472">Membrane</keyword>
<evidence type="ECO:0000256" key="2">
    <source>
        <dbReference type="SAM" id="Phobius"/>
    </source>
</evidence>
<feature type="region of interest" description="Disordered" evidence="1">
    <location>
        <begin position="987"/>
        <end position="1174"/>
    </location>
</feature>
<feature type="region of interest" description="Disordered" evidence="1">
    <location>
        <begin position="863"/>
        <end position="929"/>
    </location>
</feature>
<evidence type="ECO:0000313" key="4">
    <source>
        <dbReference type="Proteomes" id="UP000078541"/>
    </source>
</evidence>
<feature type="compositionally biased region" description="Pro residues" evidence="1">
    <location>
        <begin position="999"/>
        <end position="1021"/>
    </location>
</feature>
<feature type="region of interest" description="Disordered" evidence="1">
    <location>
        <begin position="35"/>
        <end position="54"/>
    </location>
</feature>
<proteinExistence type="predicted"/>
<dbReference type="Proteomes" id="UP000078541">
    <property type="component" value="Unassembled WGS sequence"/>
</dbReference>
<dbReference type="EMBL" id="KQ981606">
    <property type="protein sequence ID" value="KYN39564.1"/>
    <property type="molecule type" value="Genomic_DNA"/>
</dbReference>
<feature type="transmembrane region" description="Helical" evidence="2">
    <location>
        <begin position="698"/>
        <end position="722"/>
    </location>
</feature>
<feature type="compositionally biased region" description="Low complexity" evidence="1">
    <location>
        <begin position="478"/>
        <end position="488"/>
    </location>
</feature>
<feature type="transmembrane region" description="Helical" evidence="2">
    <location>
        <begin position="649"/>
        <end position="670"/>
    </location>
</feature>
<reference evidence="3 4" key="1">
    <citation type="submission" date="2016-03" db="EMBL/GenBank/DDBJ databases">
        <title>Trachymyrmex septentrionalis WGS genome.</title>
        <authorList>
            <person name="Nygaard S."/>
            <person name="Hu H."/>
            <person name="Boomsma J."/>
            <person name="Zhang G."/>
        </authorList>
    </citation>
    <scope>NUCLEOTIDE SEQUENCE [LARGE SCALE GENOMIC DNA]</scope>
    <source>
        <strain evidence="3">Tsep2-gDNA-1</strain>
        <tissue evidence="3">Whole body</tissue>
    </source>
</reference>
<protein>
    <recommendedName>
        <fullName evidence="5">Protein tincar</fullName>
    </recommendedName>
</protein>
<organism evidence="3 4">
    <name type="scientific">Trachymyrmex septentrionalis</name>
    <dbReference type="NCBI Taxonomy" id="34720"/>
    <lineage>
        <taxon>Eukaryota</taxon>
        <taxon>Metazoa</taxon>
        <taxon>Ecdysozoa</taxon>
        <taxon>Arthropoda</taxon>
        <taxon>Hexapoda</taxon>
        <taxon>Insecta</taxon>
        <taxon>Pterygota</taxon>
        <taxon>Neoptera</taxon>
        <taxon>Endopterygota</taxon>
        <taxon>Hymenoptera</taxon>
        <taxon>Apocrita</taxon>
        <taxon>Aculeata</taxon>
        <taxon>Formicoidea</taxon>
        <taxon>Formicidae</taxon>
        <taxon>Myrmicinae</taxon>
        <taxon>Trachymyrmex</taxon>
    </lineage>
</organism>
<feature type="compositionally biased region" description="Low complexity" evidence="1">
    <location>
        <begin position="35"/>
        <end position="44"/>
    </location>
</feature>
<evidence type="ECO:0000256" key="1">
    <source>
        <dbReference type="SAM" id="MobiDB-lite"/>
    </source>
</evidence>
<feature type="transmembrane region" description="Helical" evidence="2">
    <location>
        <begin position="69"/>
        <end position="87"/>
    </location>
</feature>
<keyword evidence="2" id="KW-0812">Transmembrane</keyword>
<name>A0A195FHU6_9HYME</name>
<keyword evidence="2" id="KW-1133">Transmembrane helix</keyword>
<feature type="transmembrane region" description="Helical" evidence="2">
    <location>
        <begin position="734"/>
        <end position="757"/>
    </location>
</feature>
<sequence length="1397" mass="153126">MSMTGSLMGYENNNDVNQAKCKKPLKPLPVVSSISSGGVTTTTGKSKRARKSTRKESCIRGHVNSLWSVWYGIVAVAFQAYIAMRYARRFAAYLSLPWPADAPPPKIELYACLVLAGTGVVLLPVLLGAAFLKLGNLANDGIKLGRHLSACSRDPPSSLLTNNPDNSLVNNLWRHGGPTATFVHLCTAMCFLLPSLLMEARLIHAGFLPKEKYHKCVLHKREFSVMTSFIIAILRKARKPFRSLSEEDEEKKKKKKNKSVWKSRLLVFLLQKSPTGTTVLPLRVNDNKILFSVITYSIESIMFARSSKVTRPYQCWRQRGVNCSGQGIDISVFFRTSISIQNFFRNFRESCNTIWRTDLDWMVIHRDRLVLLSFMNPIGNLSTGSVTSQSFITPDDDINENLDELTTPIPTTNMVLPDAVEARIETTTRFLTVLHPITDPPLSYTTSIPSTIPSKSTTNAETTSTTLKTISLPKNSTARRPTARPITRNASSKGRSKAKNFMRLSTTAKPARVVEGNMTAQSMSLTMNSLADLDHPENLNLELQTAESYGPITLEYLNYATALGVYSVRYPAVFWSCNKALGTIFSLQLVVNSAQSLLAYAGMSVLYKVQVVGALKVLPHLRHRTVPTTSTISTIFGDSYFLLDPPVTLVLFALLSFLVLCSSMVMYFYAHGRFTAFLNQERERRVILSKDSREGNGWVYLPHCAAFVVFLAIVICGAPLLYDFTVVYRGSLDGAILACIVGMILHLLLWLLLWIFLTIKQRWTFKLRVTIGRATVRSARSVKLVTDVDLLSARDDDDGTNAPLLVVGNGRTYTIADSSPKRAIMSVIQKAAIERKARSQGGNVDGVDGESTADGDEQIYWLRPKLRPSPTQSPSDTSGAPTSDKGWLNKKLKHKVTFNDLPSTSGSRNKGKARRGVADGGPDDDGDYATLRELPLITSLDPADDSTSEENKWQRWPISRRNSIPKFRNLLECVNDDQVTYYASASRDLQPSEGDPSPLLTPDPLPDPAEEPLPLPPPTPTSAPTTDIVTAPLTTNAQMNGGQTPRCLRRADSGMPHDELTPRSDSSNSPPLDTVGSGGGAGSVTGHSNTSSNSETSSGVHSNASNASNASHSSSQRRATSVDDLTGEPREEPREQWRSCSLQRGTQPPSANMTFSPPNSRPGTSQSFSSPQYVNHVPPYSNAVNEIGSGCPAVILENPNEATVVIRRKLSRTKLTDPLNPNEEPFGRSTNMRMTSFTESNDIRIQASSATLPHYPTQPIVTYPHCSTMPLPHASHSVATANMSGGSTGSCGSVPRHTFVPPQVHSTMPAHTTLPSHHNGVRLLHANVVGPNNPFVKRFPPVQLHTQPWALPGHHTFPQIPQSNNKLTATAQIRQSDRDSANFSMASSGDSDTCLPH</sequence>
<feature type="compositionally biased region" description="Polar residues" evidence="1">
    <location>
        <begin position="1381"/>
        <end position="1391"/>
    </location>
</feature>
<dbReference type="InterPro" id="IPR053291">
    <property type="entry name" value="Ommatidial_diff-associated"/>
</dbReference>
<keyword evidence="4" id="KW-1185">Reference proteome</keyword>
<feature type="compositionally biased region" description="Polar residues" evidence="1">
    <location>
        <begin position="1138"/>
        <end position="1173"/>
    </location>
</feature>
<dbReference type="STRING" id="34720.A0A195FHU6"/>
<feature type="compositionally biased region" description="Low complexity" evidence="1">
    <location>
        <begin position="1084"/>
        <end position="1114"/>
    </location>
</feature>
<feature type="region of interest" description="Disordered" evidence="1">
    <location>
        <begin position="1378"/>
        <end position="1397"/>
    </location>
</feature>
<feature type="compositionally biased region" description="Polar residues" evidence="1">
    <location>
        <begin position="869"/>
        <end position="881"/>
    </location>
</feature>
<feature type="compositionally biased region" description="Basic and acidic residues" evidence="1">
    <location>
        <begin position="1127"/>
        <end position="1137"/>
    </location>
</feature>
<dbReference type="PANTHER" id="PTHR21579:SF20">
    <property type="entry name" value="PROTEIN TINCAR"/>
    <property type="match status" value="1"/>
</dbReference>
<feature type="compositionally biased region" description="Basic and acidic residues" evidence="1">
    <location>
        <begin position="1049"/>
        <end position="1062"/>
    </location>
</feature>
<feature type="region of interest" description="Disordered" evidence="1">
    <location>
        <begin position="474"/>
        <end position="498"/>
    </location>
</feature>